<organism evidence="2 3">
    <name type="scientific">Fictibacillus macauensis ZFHKF-1</name>
    <dbReference type="NCBI Taxonomy" id="1196324"/>
    <lineage>
        <taxon>Bacteria</taxon>
        <taxon>Bacillati</taxon>
        <taxon>Bacillota</taxon>
        <taxon>Bacilli</taxon>
        <taxon>Bacillales</taxon>
        <taxon>Fictibacillaceae</taxon>
        <taxon>Fictibacillus</taxon>
    </lineage>
</organism>
<dbReference type="EMBL" id="AKKV01000031">
    <property type="protein sequence ID" value="EIT84606.1"/>
    <property type="molecule type" value="Genomic_DNA"/>
</dbReference>
<accession>I8IYQ3</accession>
<sequence>MSQELEIEFKNILTPDEFFRLLNELSLTEDSFVTQVNDYFDTESFALKERQSALRIRHKLDRYTLTLKEPHPDGILETHQSLSSYEMQQFKEQQQLPEGDVKTALLQYGVVIDQLNHLGSLTTKRAELPWRSGLLVLDENQYLTITDYELEFEAKEYHKGKQHFEELLQHFSITTRPTLTKIQRFFEAATLL</sequence>
<dbReference type="OrthoDB" id="384378at2"/>
<dbReference type="Pfam" id="PF01928">
    <property type="entry name" value="CYTH"/>
    <property type="match status" value="1"/>
</dbReference>
<feature type="domain" description="CYTH" evidence="1">
    <location>
        <begin position="4"/>
        <end position="192"/>
    </location>
</feature>
<dbReference type="PROSITE" id="PS51707">
    <property type="entry name" value="CYTH"/>
    <property type="match status" value="1"/>
</dbReference>
<dbReference type="PANTHER" id="PTHR34948">
    <property type="entry name" value="OS08G0299200 PROTEIN"/>
    <property type="match status" value="1"/>
</dbReference>
<keyword evidence="3" id="KW-1185">Reference proteome</keyword>
<reference evidence="2 3" key="1">
    <citation type="journal article" date="2012" name="J. Bacteriol.">
        <title>Genome of Bacillus macauensis ZFHKF-1, a Long-Chain-Forming Bacterium.</title>
        <authorList>
            <person name="Cai L."/>
            <person name="Zhang T."/>
        </authorList>
    </citation>
    <scope>NUCLEOTIDE SEQUENCE [LARGE SCALE GENOMIC DNA]</scope>
    <source>
        <strain evidence="2 3">ZFHKF-1</strain>
    </source>
</reference>
<dbReference type="InterPro" id="IPR009195">
    <property type="entry name" value="Uncharacterised_YjbK"/>
</dbReference>
<dbReference type="PANTHER" id="PTHR34948:SF2">
    <property type="entry name" value="TRIPHOSPHATE TUNNEL METALLOENZYME 3"/>
    <property type="match status" value="1"/>
</dbReference>
<dbReference type="AlphaFoldDB" id="I8IYQ3"/>
<evidence type="ECO:0000313" key="3">
    <source>
        <dbReference type="Proteomes" id="UP000004080"/>
    </source>
</evidence>
<dbReference type="CDD" id="cd07762">
    <property type="entry name" value="CYTH-like_Pase_1"/>
    <property type="match status" value="1"/>
</dbReference>
<dbReference type="Proteomes" id="UP000004080">
    <property type="component" value="Unassembled WGS sequence"/>
</dbReference>
<dbReference type="Gene3D" id="2.40.320.10">
    <property type="entry name" value="Hypothetical Protein Pfu-838710-001"/>
    <property type="match status" value="1"/>
</dbReference>
<comment type="caution">
    <text evidence="2">The sequence shown here is derived from an EMBL/GenBank/DDBJ whole genome shotgun (WGS) entry which is preliminary data.</text>
</comment>
<protein>
    <submittedName>
        <fullName evidence="2">Adenylate cyclase</fullName>
    </submittedName>
</protein>
<dbReference type="InterPro" id="IPR023577">
    <property type="entry name" value="CYTH_domain"/>
</dbReference>
<dbReference type="SUPFAM" id="SSF55154">
    <property type="entry name" value="CYTH-like phosphatases"/>
    <property type="match status" value="1"/>
</dbReference>
<dbReference type="RefSeq" id="WP_007203036.1">
    <property type="nucleotide sequence ID" value="NZ_AKKV01000031.1"/>
</dbReference>
<dbReference type="InterPro" id="IPR033469">
    <property type="entry name" value="CYTH-like_dom_sf"/>
</dbReference>
<dbReference type="eggNOG" id="COG4116">
    <property type="taxonomic scope" value="Bacteria"/>
</dbReference>
<evidence type="ECO:0000313" key="2">
    <source>
        <dbReference type="EMBL" id="EIT84606.1"/>
    </source>
</evidence>
<proteinExistence type="predicted"/>
<dbReference type="STRING" id="1196324.A374_14800"/>
<gene>
    <name evidence="2" type="ORF">A374_14800</name>
</gene>
<name>I8IYQ3_9BACL</name>
<dbReference type="SMART" id="SM01118">
    <property type="entry name" value="CYTH"/>
    <property type="match status" value="1"/>
</dbReference>
<dbReference type="PATRIC" id="fig|1196324.3.peg.3025"/>
<dbReference type="PIRSF" id="PIRSF012526">
    <property type="entry name" value="CYTH_UCP012526"/>
    <property type="match status" value="1"/>
</dbReference>
<evidence type="ECO:0000259" key="1">
    <source>
        <dbReference type="PROSITE" id="PS51707"/>
    </source>
</evidence>